<sequence>LSYWFTDVEAFRELQRRTGLLISGSVALSLFERVWYRNTDIDLYVASDQWKPVTYFMLRSGYRLVSVDSKLVVYTDPYECVWGTMSGLYGDHRYEWESHHYSGYHLPGITTIVDFIDDAGQQAQIIFAVYSPLDIVLGFHSTVVMNVISHSGAVSLYPYSTFVLRRAIVFGYTASEDKRNDITQKYGRRGWLF</sequence>
<feature type="non-terminal residue" evidence="1">
    <location>
        <position position="1"/>
    </location>
</feature>
<accession>A0AA39IUB9</accession>
<gene>
    <name evidence="1" type="ORF">EV421DRAFT_1669929</name>
</gene>
<reference evidence="1" key="1">
    <citation type="submission" date="2023-06" db="EMBL/GenBank/DDBJ databases">
        <authorList>
            <consortium name="Lawrence Berkeley National Laboratory"/>
            <person name="Ahrendt S."/>
            <person name="Sahu N."/>
            <person name="Indic B."/>
            <person name="Wong-Bajracharya J."/>
            <person name="Merenyi Z."/>
            <person name="Ke H.-M."/>
            <person name="Monk M."/>
            <person name="Kocsube S."/>
            <person name="Drula E."/>
            <person name="Lipzen A."/>
            <person name="Balint B."/>
            <person name="Henrissat B."/>
            <person name="Andreopoulos B."/>
            <person name="Martin F.M."/>
            <person name="Harder C.B."/>
            <person name="Rigling D."/>
            <person name="Ford K.L."/>
            <person name="Foster G.D."/>
            <person name="Pangilinan J."/>
            <person name="Papanicolaou A."/>
            <person name="Barry K."/>
            <person name="LaButti K."/>
            <person name="Viragh M."/>
            <person name="Koriabine M."/>
            <person name="Yan M."/>
            <person name="Riley R."/>
            <person name="Champramary S."/>
            <person name="Plett K.L."/>
            <person name="Tsai I.J."/>
            <person name="Slot J."/>
            <person name="Sipos G."/>
            <person name="Plett J."/>
            <person name="Nagy L.G."/>
            <person name="Grigoriev I.V."/>
        </authorList>
    </citation>
    <scope>NUCLEOTIDE SEQUENCE</scope>
    <source>
        <strain evidence="1">FPL87.14</strain>
    </source>
</reference>
<organism evidence="1 2">
    <name type="scientific">Armillaria borealis</name>
    <dbReference type="NCBI Taxonomy" id="47425"/>
    <lineage>
        <taxon>Eukaryota</taxon>
        <taxon>Fungi</taxon>
        <taxon>Dikarya</taxon>
        <taxon>Basidiomycota</taxon>
        <taxon>Agaricomycotina</taxon>
        <taxon>Agaricomycetes</taxon>
        <taxon>Agaricomycetidae</taxon>
        <taxon>Agaricales</taxon>
        <taxon>Marasmiineae</taxon>
        <taxon>Physalacriaceae</taxon>
        <taxon>Armillaria</taxon>
    </lineage>
</organism>
<comment type="caution">
    <text evidence="1">The sequence shown here is derived from an EMBL/GenBank/DDBJ whole genome shotgun (WGS) entry which is preliminary data.</text>
</comment>
<proteinExistence type="predicted"/>
<name>A0AA39IUB9_9AGAR</name>
<dbReference type="Proteomes" id="UP001175226">
    <property type="component" value="Unassembled WGS sequence"/>
</dbReference>
<feature type="non-terminal residue" evidence="1">
    <location>
        <position position="193"/>
    </location>
</feature>
<evidence type="ECO:0000313" key="2">
    <source>
        <dbReference type="Proteomes" id="UP001175226"/>
    </source>
</evidence>
<dbReference type="AlphaFoldDB" id="A0AA39IUB9"/>
<dbReference type="EMBL" id="JAUEPT010000141">
    <property type="protein sequence ID" value="KAK0430598.1"/>
    <property type="molecule type" value="Genomic_DNA"/>
</dbReference>
<evidence type="ECO:0000313" key="1">
    <source>
        <dbReference type="EMBL" id="KAK0430598.1"/>
    </source>
</evidence>
<protein>
    <submittedName>
        <fullName evidence="1">Uncharacterized protein</fullName>
    </submittedName>
</protein>
<keyword evidence="2" id="KW-1185">Reference proteome</keyword>